<organism evidence="2">
    <name type="scientific">uncultured Caudovirales phage</name>
    <dbReference type="NCBI Taxonomy" id="2100421"/>
    <lineage>
        <taxon>Viruses</taxon>
        <taxon>Duplodnaviria</taxon>
        <taxon>Heunggongvirae</taxon>
        <taxon>Uroviricota</taxon>
        <taxon>Caudoviricetes</taxon>
        <taxon>Peduoviridae</taxon>
        <taxon>Maltschvirus</taxon>
        <taxon>Maltschvirus maltsch</taxon>
    </lineage>
</organism>
<dbReference type="Pfam" id="PF03235">
    <property type="entry name" value="GmrSD_N"/>
    <property type="match status" value="1"/>
</dbReference>
<evidence type="ECO:0000259" key="1">
    <source>
        <dbReference type="Pfam" id="PF03235"/>
    </source>
</evidence>
<proteinExistence type="predicted"/>
<dbReference type="EMBL" id="LR796340">
    <property type="protein sequence ID" value="CAB4137854.1"/>
    <property type="molecule type" value="Genomic_DNA"/>
</dbReference>
<dbReference type="InterPro" id="IPR004919">
    <property type="entry name" value="GmrSD_N"/>
</dbReference>
<sequence>MSAAIPDPWFRARPYSTPLFARLDKPPFRELRKGERALGPFILPPFQRDPVWTTAQKVLFIESLWAGLPVGACVVNLPDWSDPPVATFGWLLDGQQRWSAVFGYVANEFPVFRTYYGALNVRDHSRFGMLIFPELHTNLTDPGECREVCERLAYGGTPHV</sequence>
<evidence type="ECO:0000313" key="2">
    <source>
        <dbReference type="EMBL" id="CAB4137854.1"/>
    </source>
</evidence>
<reference evidence="2" key="1">
    <citation type="submission" date="2020-04" db="EMBL/GenBank/DDBJ databases">
        <authorList>
            <person name="Chiriac C."/>
            <person name="Salcher M."/>
            <person name="Ghai R."/>
            <person name="Kavagutti S V."/>
        </authorList>
    </citation>
    <scope>NUCLEOTIDE SEQUENCE</scope>
</reference>
<gene>
    <name evidence="2" type="ORF">UFOVP326_105</name>
</gene>
<accession>A0A6J5LTG4</accession>
<feature type="domain" description="GmrSD restriction endonucleases N-terminal" evidence="1">
    <location>
        <begin position="36"/>
        <end position="107"/>
    </location>
</feature>
<protein>
    <recommendedName>
        <fullName evidence="1">GmrSD restriction endonucleases N-terminal domain-containing protein</fullName>
    </recommendedName>
</protein>
<name>A0A6J5LTG4_9CAUD</name>